<evidence type="ECO:0008006" key="16">
    <source>
        <dbReference type="Google" id="ProtNLM"/>
    </source>
</evidence>
<evidence type="ECO:0000256" key="2">
    <source>
        <dbReference type="ARBA" id="ARBA00007200"/>
    </source>
</evidence>
<dbReference type="Proteomes" id="UP000241769">
    <property type="component" value="Unassembled WGS sequence"/>
</dbReference>
<dbReference type="EMBL" id="MDYQ01000128">
    <property type="protein sequence ID" value="PRP81309.1"/>
    <property type="molecule type" value="Genomic_DNA"/>
</dbReference>
<gene>
    <name evidence="14" type="ORF">PROFUN_04544</name>
</gene>
<feature type="transmembrane region" description="Helical" evidence="11">
    <location>
        <begin position="1395"/>
        <end position="1420"/>
    </location>
</feature>
<dbReference type="Gene3D" id="1.25.40.20">
    <property type="entry name" value="Ankyrin repeat-containing domain"/>
    <property type="match status" value="1"/>
</dbReference>
<evidence type="ECO:0000256" key="9">
    <source>
        <dbReference type="SAM" id="Coils"/>
    </source>
</evidence>
<keyword evidence="5 11" id="KW-0472">Membrane</keyword>
<dbReference type="InterPro" id="IPR036770">
    <property type="entry name" value="Ankyrin_rpt-contain_sf"/>
</dbReference>
<comment type="caution">
    <text evidence="14">The sequence shown here is derived from an EMBL/GenBank/DDBJ whole genome shotgun (WGS) entry which is preliminary data.</text>
</comment>
<evidence type="ECO:0000259" key="13">
    <source>
        <dbReference type="Pfam" id="PF20519"/>
    </source>
</evidence>
<sequence length="1628" mass="186356">MRSNRVGIDDDEFPLHHIDPPKKYRRPQGERLVPIQLKKRQFDILESRPISVISRPGIDYCVLIKNHLYVDGGAGNEIVKVNVEDPETKSTFVDCHNGPLTVLERDAAGEYLYSGSKDGTLIRWNLREETIDKTFVVQADHAVTAIAASKHHLFVGTGMNTTLVQIHIETGQTALIPGPECSSGHIRDIQIIAGRIICCYNEVDAGQAAVVVWPFDETNPTFNNELAVTLPHATQDITADDRYLFALCHNLLCGWDLKTQVPLPELSKENRKFSCITLHKGKLYAGHENGVDVFDVLHDGPNALFYRQTLESKECNRLRVYENQKNDRLVGVLEDKVRIWSTDHYHDVFRQLQNKDAYVRCLTEVNENLYTAGDGEIVKWSKQDGAKEARINHEGKVLFIEYGSGLIAVGAKDVTRVHIYDPRDHSERGVLRHERKVRCFAHSEEFFFVGLDDDTIACWNTRDLRYSGAMKLPEPLDGFFVHRMAVAGDWLYAVSTDKDFTKSWLRRWSISSMTCKKPKPLGVVRDMVICKDDYSKKLVILADETLLVHDTQSIHLDWEPVKDYQTQARSLQAHRGLVYVGGGLNCIDAWDLSVPKDPYLEHTMLAAVDVRYFCVTDDRIFTAFQQHVHVWPLKLITAPDWFLDCKTREGAELQMSAGHDIEEKSVMGINILMFLSTFGLAEPAKVILEKAAAMSNMSYNLDTDVDGDSALRIALQNKRWSYLIEMAALLRKRTPKKILKNSITSQYLCERAREDDLAFYKGFLRTKIKFPAVAVLKHCFQNPNHSHSVLSHWKMQVKGISKFIDAQGRNLVHWAVLSGSVEGLKVLMHAKSINNPENNYLMTPIHLAFSNAYLNRLDLIEDSNLFRINRNQRQFKLDRIECARMIVDAEHGIKSADVGKKDLCGMSPYQYLLLDYDDAREDLKIARPEFRDAQIIEECKKVHEKLYEIIEITQEKMETFRYIYAVKAFFWTGVPYLVWLFVLMGVAFNISTRNDQQNFYFFQSISVPLYTDQFQGISVVGDWYTWSTGTFMPYITGMDWYDSSRPPKDSLTGIRLIGGILIRQSRSPATSCKIPSALDQNLTTCYSEGVEETKDSYGPNNTYTWTDRGHRIWAPSGAVYSAGGFSILLSPDLNSSLNVLDDLNKNGFVDGQTSVLTTEFSLWNVNLNTLACVRILIEFTAAGNPLPQAQITLQKGVRFLLAEDYFVCVLEILVTLYWLFEFVYRELSEIKALGFAYLKQLWNYYEWFILLLFGTVVGLRITAYVLYGTTDFDIPITDWNDYYNLNQSMYLVQQLLSFVIFLASLRAVKFFKILPYTGRITSSILNTLSDKVFIVFVIFYLYVILTFAMSYHLSFGFTYENTRTFSDSILELLRMITGDSSYDNIEPFNRVFHQLFFIFFLCSSLILTNMFIAVLSDLYISLRQSDSLMWDLYITDLMISSLRRQRTMELFVEWVHKSILTTASKVKETSDVVVLALQNDKSHDIEDEEEKPVQDDEEDNQGEEDFVMSDDQLEDAVIGYSNGRSERSTLEVGPPLFFCSMFNDWIQIYQSVSELHTAGEKHTKDIFGTVHKQMKNVEENLRAEMMSIRKEQQEIKNLLLSLKNQLTPPPPYAAPSNQATSNPSQTQG</sequence>
<evidence type="ECO:0000313" key="14">
    <source>
        <dbReference type="EMBL" id="PRP81309.1"/>
    </source>
</evidence>
<feature type="transmembrane region" description="Helical" evidence="11">
    <location>
        <begin position="1287"/>
        <end position="1311"/>
    </location>
</feature>
<evidence type="ECO:0000256" key="8">
    <source>
        <dbReference type="PROSITE-ProRule" id="PRU00221"/>
    </source>
</evidence>
<dbReference type="STRING" id="1890364.A0A2P6NBH6"/>
<evidence type="ECO:0000256" key="11">
    <source>
        <dbReference type="SAM" id="Phobius"/>
    </source>
</evidence>
<dbReference type="InParanoid" id="A0A2P6NBH6"/>
<keyword evidence="9" id="KW-0175">Coiled coil</keyword>
<comment type="subcellular location">
    <subcellularLocation>
        <location evidence="1">Membrane</location>
        <topology evidence="1">Multi-pass membrane protein</topology>
    </subcellularLocation>
</comment>
<dbReference type="SMART" id="SM00320">
    <property type="entry name" value="WD40"/>
    <property type="match status" value="3"/>
</dbReference>
<dbReference type="Pfam" id="PF08016">
    <property type="entry name" value="PKD_channel"/>
    <property type="match status" value="1"/>
</dbReference>
<dbReference type="SUPFAM" id="SSF50998">
    <property type="entry name" value="Quinoprotein alcohol dehydrogenase-like"/>
    <property type="match status" value="1"/>
</dbReference>
<dbReference type="InterPro" id="IPR051223">
    <property type="entry name" value="Polycystin"/>
</dbReference>
<reference evidence="14 15" key="1">
    <citation type="journal article" date="2018" name="Genome Biol. Evol.">
        <title>Multiple Roots of Fruiting Body Formation in Amoebozoa.</title>
        <authorList>
            <person name="Hillmann F."/>
            <person name="Forbes G."/>
            <person name="Novohradska S."/>
            <person name="Ferling I."/>
            <person name="Riege K."/>
            <person name="Groth M."/>
            <person name="Westermann M."/>
            <person name="Marz M."/>
            <person name="Spaller T."/>
            <person name="Winckler T."/>
            <person name="Schaap P."/>
            <person name="Glockner G."/>
        </authorList>
    </citation>
    <scope>NUCLEOTIDE SEQUENCE [LARGE SCALE GENOMIC DNA]</scope>
    <source>
        <strain evidence="14 15">Jena</strain>
    </source>
</reference>
<evidence type="ECO:0000313" key="15">
    <source>
        <dbReference type="Proteomes" id="UP000241769"/>
    </source>
</evidence>
<keyword evidence="3 11" id="KW-0812">Transmembrane</keyword>
<dbReference type="InterPro" id="IPR011044">
    <property type="entry name" value="Quino_amine_DH_bsu"/>
</dbReference>
<dbReference type="InterPro" id="IPR003915">
    <property type="entry name" value="PKD_2"/>
</dbReference>
<dbReference type="GO" id="GO:0016020">
    <property type="term" value="C:membrane"/>
    <property type="evidence" value="ECO:0007669"/>
    <property type="project" value="UniProtKB-SubCell"/>
</dbReference>
<keyword evidence="15" id="KW-1185">Reference proteome</keyword>
<evidence type="ECO:0000256" key="10">
    <source>
        <dbReference type="SAM" id="MobiDB-lite"/>
    </source>
</evidence>
<dbReference type="Pfam" id="PF20519">
    <property type="entry name" value="Polycystin_dom"/>
    <property type="match status" value="1"/>
</dbReference>
<dbReference type="InterPro" id="IPR001680">
    <property type="entry name" value="WD40_rpt"/>
</dbReference>
<dbReference type="InterPro" id="IPR011047">
    <property type="entry name" value="Quinoprotein_ADH-like_sf"/>
</dbReference>
<dbReference type="Gene3D" id="2.130.10.10">
    <property type="entry name" value="YVTN repeat-like/Quinoprotein amine dehydrogenase"/>
    <property type="match status" value="2"/>
</dbReference>
<dbReference type="OrthoDB" id="444119at2759"/>
<keyword evidence="4 11" id="KW-1133">Transmembrane helix</keyword>
<feature type="repeat" description="WD" evidence="8">
    <location>
        <begin position="93"/>
        <end position="134"/>
    </location>
</feature>
<dbReference type="InterPro" id="IPR013122">
    <property type="entry name" value="PKD1_2_channel"/>
</dbReference>
<dbReference type="Gene3D" id="1.10.287.70">
    <property type="match status" value="1"/>
</dbReference>
<protein>
    <recommendedName>
        <fullName evidence="16">Ion transport domain-containing protein</fullName>
    </recommendedName>
</protein>
<evidence type="ECO:0000256" key="7">
    <source>
        <dbReference type="PIRSR" id="PIRSR603915-2"/>
    </source>
</evidence>
<dbReference type="SUPFAM" id="SSF48403">
    <property type="entry name" value="Ankyrin repeat"/>
    <property type="match status" value="1"/>
</dbReference>
<evidence type="ECO:0000256" key="6">
    <source>
        <dbReference type="ARBA" id="ARBA00023180"/>
    </source>
</evidence>
<evidence type="ECO:0000259" key="12">
    <source>
        <dbReference type="Pfam" id="PF08016"/>
    </source>
</evidence>
<feature type="disulfide bond" evidence="7">
    <location>
        <begin position="1072"/>
        <end position="1085"/>
    </location>
</feature>
<dbReference type="InterPro" id="IPR015943">
    <property type="entry name" value="WD40/YVTN_repeat-like_dom_sf"/>
</dbReference>
<proteinExistence type="inferred from homology"/>
<evidence type="ECO:0000256" key="3">
    <source>
        <dbReference type="ARBA" id="ARBA00022692"/>
    </source>
</evidence>
<keyword evidence="6" id="KW-0325">Glycoprotein</keyword>
<evidence type="ECO:0000256" key="5">
    <source>
        <dbReference type="ARBA" id="ARBA00023136"/>
    </source>
</evidence>
<feature type="domain" description="Polycystin cation channel PKD1/PKD2" evidence="12">
    <location>
        <begin position="1204"/>
        <end position="1419"/>
    </location>
</feature>
<feature type="transmembrane region" description="Helical" evidence="11">
    <location>
        <begin position="968"/>
        <end position="990"/>
    </location>
</feature>
<feature type="region of interest" description="Disordered" evidence="10">
    <location>
        <begin position="1604"/>
        <end position="1628"/>
    </location>
</feature>
<comment type="similarity">
    <text evidence="2">Belongs to the polycystin family.</text>
</comment>
<dbReference type="PRINTS" id="PR01433">
    <property type="entry name" value="POLYCYSTIN2"/>
</dbReference>
<keyword evidence="8" id="KW-0853">WD repeat</keyword>
<feature type="domain" description="Polycystin" evidence="13">
    <location>
        <begin position="1014"/>
        <end position="1192"/>
    </location>
</feature>
<feature type="transmembrane region" description="Helical" evidence="11">
    <location>
        <begin position="1332"/>
        <end position="1353"/>
    </location>
</feature>
<name>A0A2P6NBH6_9EUKA</name>
<dbReference type="GO" id="GO:0005509">
    <property type="term" value="F:calcium ion binding"/>
    <property type="evidence" value="ECO:0007669"/>
    <property type="project" value="InterPro"/>
</dbReference>
<feature type="compositionally biased region" description="Polar residues" evidence="10">
    <location>
        <begin position="1615"/>
        <end position="1628"/>
    </location>
</feature>
<dbReference type="PANTHER" id="PTHR10877">
    <property type="entry name" value="POLYCYSTIN FAMILY MEMBER"/>
    <property type="match status" value="1"/>
</dbReference>
<dbReference type="PANTHER" id="PTHR10877:SF183">
    <property type="entry name" value="AT14535P-RELATED"/>
    <property type="match status" value="1"/>
</dbReference>
<dbReference type="InterPro" id="IPR046791">
    <property type="entry name" value="Polycystin_dom"/>
</dbReference>
<dbReference type="PROSITE" id="PS50082">
    <property type="entry name" value="WD_REPEATS_2"/>
    <property type="match status" value="1"/>
</dbReference>
<feature type="coiled-coil region" evidence="9">
    <location>
        <begin position="1571"/>
        <end position="1598"/>
    </location>
</feature>
<accession>A0A2P6NBH6</accession>
<organism evidence="14 15">
    <name type="scientific">Planoprotostelium fungivorum</name>
    <dbReference type="NCBI Taxonomy" id="1890364"/>
    <lineage>
        <taxon>Eukaryota</taxon>
        <taxon>Amoebozoa</taxon>
        <taxon>Evosea</taxon>
        <taxon>Variosea</taxon>
        <taxon>Cavosteliida</taxon>
        <taxon>Cavosteliaceae</taxon>
        <taxon>Planoprotostelium</taxon>
    </lineage>
</organism>
<evidence type="ECO:0000256" key="1">
    <source>
        <dbReference type="ARBA" id="ARBA00004141"/>
    </source>
</evidence>
<evidence type="ECO:0000256" key="4">
    <source>
        <dbReference type="ARBA" id="ARBA00022989"/>
    </source>
</evidence>
<dbReference type="SUPFAM" id="SSF50969">
    <property type="entry name" value="YVTN repeat-like/Quinoprotein amine dehydrogenase"/>
    <property type="match status" value="1"/>
</dbReference>
<feature type="transmembrane region" description="Helical" evidence="11">
    <location>
        <begin position="1244"/>
        <end position="1267"/>
    </location>
</feature>